<dbReference type="GO" id="GO:0008270">
    <property type="term" value="F:zinc ion binding"/>
    <property type="evidence" value="ECO:0007669"/>
    <property type="project" value="UniProtKB-UniRule"/>
</dbReference>
<dbReference type="GO" id="GO:0000049">
    <property type="term" value="F:tRNA binding"/>
    <property type="evidence" value="ECO:0007669"/>
    <property type="project" value="UniProtKB-KW"/>
</dbReference>
<evidence type="ECO:0000313" key="17">
    <source>
        <dbReference type="EMBL" id="PEI81897.1"/>
    </source>
</evidence>
<evidence type="ECO:0000256" key="12">
    <source>
        <dbReference type="ARBA" id="ARBA00024779"/>
    </source>
</evidence>
<dbReference type="InterPro" id="IPR018165">
    <property type="entry name" value="Ala-tRNA-synth_IIc_core"/>
</dbReference>
<dbReference type="InterPro" id="IPR002318">
    <property type="entry name" value="Ala-tRNA-lgiase_IIc"/>
</dbReference>
<dbReference type="EC" id="6.1.1.7" evidence="14"/>
<comment type="function">
    <text evidence="12 14">Catalyzes the attachment of alanine to tRNA(Ala) in a two-step reaction: alanine is first activated by ATP to form Ala-AMP and then transferred to the acceptor end of tRNA(Ala). Also edits incorrectly charged Ser-tRNA(Ala) and Gly-tRNA(Ala) via its editing domain.</text>
</comment>
<evidence type="ECO:0000256" key="11">
    <source>
        <dbReference type="ARBA" id="ARBA00023146"/>
    </source>
</evidence>
<evidence type="ECO:0000256" key="1">
    <source>
        <dbReference type="ARBA" id="ARBA00008226"/>
    </source>
</evidence>
<reference evidence="20 23" key="2">
    <citation type="submission" date="2019-12" db="EMBL/GenBank/DDBJ databases">
        <title>Bacillus toyonensis BV-17 genome.</title>
        <authorList>
            <person name="Chen J."/>
        </authorList>
    </citation>
    <scope>NUCLEOTIDE SEQUENCE [LARGE SCALE GENOMIC DNA]</scope>
    <source>
        <strain evidence="20 23">BV-17</strain>
    </source>
</reference>
<dbReference type="EMBL" id="NUAP01000026">
    <property type="protein sequence ID" value="PEN88506.1"/>
    <property type="molecule type" value="Genomic_DNA"/>
</dbReference>
<dbReference type="InterPro" id="IPR050058">
    <property type="entry name" value="Ala-tRNA_ligase"/>
</dbReference>
<keyword evidence="10 14" id="KW-0648">Protein biosynthesis</keyword>
<keyword evidence="8 14" id="KW-0067">ATP-binding</keyword>
<dbReference type="PANTHER" id="PTHR11777">
    <property type="entry name" value="ALANYL-TRNA SYNTHETASE"/>
    <property type="match status" value="1"/>
</dbReference>
<dbReference type="FunFam" id="3.10.310.40:FF:000001">
    <property type="entry name" value="Alanine--tRNA ligase"/>
    <property type="match status" value="1"/>
</dbReference>
<evidence type="ECO:0000256" key="4">
    <source>
        <dbReference type="ARBA" id="ARBA00022598"/>
    </source>
</evidence>
<dbReference type="GO" id="GO:0005524">
    <property type="term" value="F:ATP binding"/>
    <property type="evidence" value="ECO:0007669"/>
    <property type="project" value="UniProtKB-UniRule"/>
</dbReference>
<dbReference type="PANTHER" id="PTHR11777:SF9">
    <property type="entry name" value="ALANINE--TRNA LIGASE, CYTOPLASMIC"/>
    <property type="match status" value="1"/>
</dbReference>
<keyword evidence="5 14" id="KW-0479">Metal-binding</keyword>
<dbReference type="FunFam" id="3.30.980.10:FF:000004">
    <property type="entry name" value="Alanine--tRNA ligase, cytoplasmic"/>
    <property type="match status" value="1"/>
</dbReference>
<dbReference type="InterPro" id="IPR018163">
    <property type="entry name" value="Thr/Ala-tRNA-synth_IIc_edit"/>
</dbReference>
<protein>
    <recommendedName>
        <fullName evidence="14">Alanine--tRNA ligase</fullName>
        <ecNumber evidence="14">6.1.1.7</ecNumber>
    </recommendedName>
    <alternativeName>
        <fullName evidence="14">Alanyl-tRNA synthetase</fullName>
        <shortName evidence="14">AlaRS</shortName>
    </alternativeName>
</protein>
<dbReference type="InterPro" id="IPR003156">
    <property type="entry name" value="DHHA1_dom"/>
</dbReference>
<dbReference type="Proteomes" id="UP000440820">
    <property type="component" value="Chromosome"/>
</dbReference>
<feature type="binding site" evidence="14">
    <location>
        <position position="567"/>
    </location>
    <ligand>
        <name>Zn(2+)</name>
        <dbReference type="ChEBI" id="CHEBI:29105"/>
    </ligand>
</feature>
<dbReference type="SUPFAM" id="SSF50447">
    <property type="entry name" value="Translation proteins"/>
    <property type="match status" value="1"/>
</dbReference>
<dbReference type="GO" id="GO:0016740">
    <property type="term" value="F:transferase activity"/>
    <property type="evidence" value="ECO:0007669"/>
    <property type="project" value="UniProtKB-ARBA"/>
</dbReference>
<comment type="similarity">
    <text evidence="1 14">Belongs to the class-II aminoacyl-tRNA synthetase family.</text>
</comment>
<dbReference type="GO" id="GO:0002161">
    <property type="term" value="F:aminoacyl-tRNA deacylase activity"/>
    <property type="evidence" value="ECO:0007669"/>
    <property type="project" value="TreeGrafter"/>
</dbReference>
<evidence type="ECO:0000256" key="15">
    <source>
        <dbReference type="SAM" id="Coils"/>
    </source>
</evidence>
<evidence type="ECO:0000256" key="10">
    <source>
        <dbReference type="ARBA" id="ARBA00022917"/>
    </source>
</evidence>
<evidence type="ECO:0000313" key="23">
    <source>
        <dbReference type="Proteomes" id="UP000440820"/>
    </source>
</evidence>
<dbReference type="InterPro" id="IPR012947">
    <property type="entry name" value="tRNA_SAD"/>
</dbReference>
<dbReference type="GO" id="GO:0140096">
    <property type="term" value="F:catalytic activity, acting on a protein"/>
    <property type="evidence" value="ECO:0007669"/>
    <property type="project" value="UniProtKB-ARBA"/>
</dbReference>
<dbReference type="Proteomes" id="UP000220934">
    <property type="component" value="Unassembled WGS sequence"/>
</dbReference>
<dbReference type="GO" id="GO:0005829">
    <property type="term" value="C:cytosol"/>
    <property type="evidence" value="ECO:0007669"/>
    <property type="project" value="TreeGrafter"/>
</dbReference>
<dbReference type="Pfam" id="PF01411">
    <property type="entry name" value="tRNA-synt_2c"/>
    <property type="match status" value="1"/>
</dbReference>
<reference evidence="21 22" key="1">
    <citation type="submission" date="2017-09" db="EMBL/GenBank/DDBJ databases">
        <title>Large-scale bioinformatics analysis of Bacillus genomes uncovers conserved roles of natural products in bacterial physiology.</title>
        <authorList>
            <consortium name="Agbiome Team Llc"/>
            <person name="Bleich R.M."/>
            <person name="Kirk G.J."/>
            <person name="Santa Maria K.C."/>
            <person name="Allen S.E."/>
            <person name="Farag S."/>
            <person name="Shank E.A."/>
            <person name="Bowers A."/>
        </authorList>
    </citation>
    <scope>NUCLEOTIDE SEQUENCE [LARGE SCALE GENOMIC DNA]</scope>
    <source>
        <strain evidence="17">AFS005430</strain>
        <strain evidence="19 21">AFS027629</strain>
        <strain evidence="18 22">AFS027958</strain>
    </source>
</reference>
<evidence type="ECO:0000313" key="19">
    <source>
        <dbReference type="EMBL" id="PEN88506.1"/>
    </source>
</evidence>
<keyword evidence="6 14" id="KW-0547">Nucleotide-binding</keyword>
<dbReference type="Gene3D" id="3.30.930.10">
    <property type="entry name" value="Bira Bifunctional Protein, Domain 2"/>
    <property type="match status" value="1"/>
</dbReference>
<dbReference type="InterPro" id="IPR018162">
    <property type="entry name" value="Ala-tRNA-ligase_IIc_anticod-bd"/>
</dbReference>
<dbReference type="NCBIfam" id="TIGR00344">
    <property type="entry name" value="alaS"/>
    <property type="match status" value="1"/>
</dbReference>
<dbReference type="EMBL" id="NUEH01000094">
    <property type="protein sequence ID" value="PEI81897.1"/>
    <property type="molecule type" value="Genomic_DNA"/>
</dbReference>
<dbReference type="Proteomes" id="UP000220969">
    <property type="component" value="Unassembled WGS sequence"/>
</dbReference>
<keyword evidence="3 14" id="KW-0820">tRNA-binding</keyword>
<dbReference type="Gene3D" id="3.30.54.20">
    <property type="match status" value="1"/>
</dbReference>
<gene>
    <name evidence="14 20" type="primary">alaS</name>
    <name evidence="19" type="ORF">CN551_14000</name>
    <name evidence="18" type="ORF">CN596_29085</name>
    <name evidence="17" type="ORF">CN678_30975</name>
    <name evidence="20" type="ORF">GPA05_21715</name>
</gene>
<evidence type="ECO:0000313" key="22">
    <source>
        <dbReference type="Proteomes" id="UP000220934"/>
    </source>
</evidence>
<dbReference type="Gene3D" id="3.30.980.10">
    <property type="entry name" value="Threonyl-trna Synthetase, Chain A, domain 2"/>
    <property type="match status" value="1"/>
</dbReference>
<evidence type="ECO:0000256" key="13">
    <source>
        <dbReference type="ARBA" id="ARBA00048300"/>
    </source>
</evidence>
<dbReference type="CDD" id="cd00673">
    <property type="entry name" value="AlaRS_core"/>
    <property type="match status" value="1"/>
</dbReference>
<dbReference type="Gene3D" id="6.10.250.550">
    <property type="match status" value="1"/>
</dbReference>
<evidence type="ECO:0000256" key="2">
    <source>
        <dbReference type="ARBA" id="ARBA00022490"/>
    </source>
</evidence>
<dbReference type="InterPro" id="IPR009000">
    <property type="entry name" value="Transl_B-barrel_sf"/>
</dbReference>
<dbReference type="InterPro" id="IPR023033">
    <property type="entry name" value="Ala_tRNA_ligase_euk/bac"/>
</dbReference>
<dbReference type="EMBL" id="CP047044">
    <property type="protein sequence ID" value="QHA19538.1"/>
    <property type="molecule type" value="Genomic_DNA"/>
</dbReference>
<dbReference type="RefSeq" id="WP_000811807.1">
    <property type="nucleotide sequence ID" value="NZ_CP036014.1"/>
</dbReference>
<dbReference type="Pfam" id="PF02272">
    <property type="entry name" value="DHHA1"/>
    <property type="match status" value="1"/>
</dbReference>
<evidence type="ECO:0000256" key="7">
    <source>
        <dbReference type="ARBA" id="ARBA00022833"/>
    </source>
</evidence>
<evidence type="ECO:0000256" key="8">
    <source>
        <dbReference type="ARBA" id="ARBA00022840"/>
    </source>
</evidence>
<evidence type="ECO:0000256" key="5">
    <source>
        <dbReference type="ARBA" id="ARBA00022723"/>
    </source>
</evidence>
<comment type="cofactor">
    <cofactor evidence="14">
        <name>Zn(2+)</name>
        <dbReference type="ChEBI" id="CHEBI:29105"/>
    </cofactor>
    <text evidence="14">Binds 1 zinc ion per subunit.</text>
</comment>
<dbReference type="FunFam" id="3.30.54.20:FF:000001">
    <property type="entry name" value="Alanine--tRNA ligase"/>
    <property type="match status" value="1"/>
</dbReference>
<dbReference type="FunFam" id="2.40.30.130:FF:000001">
    <property type="entry name" value="Alanine--tRNA ligase"/>
    <property type="match status" value="1"/>
</dbReference>
<keyword evidence="2 14" id="KW-0963">Cytoplasm</keyword>
<dbReference type="GO" id="GO:0004813">
    <property type="term" value="F:alanine-tRNA ligase activity"/>
    <property type="evidence" value="ECO:0007669"/>
    <property type="project" value="UniProtKB-UniRule"/>
</dbReference>
<comment type="subcellular location">
    <subcellularLocation>
        <location evidence="14">Cytoplasm</location>
    </subcellularLocation>
</comment>
<comment type="domain">
    <text evidence="14">Consists of three domains; the N-terminal catalytic domain, the editing domain and the C-terminal C-Ala domain. The editing domain removes incorrectly charged amino acids, while the C-Ala domain, along with tRNA(Ala), serves as a bridge to cooperatively bring together the editing and aminoacylation centers thus stimulating deacylation of misacylated tRNAs.</text>
</comment>
<keyword evidence="4 14" id="KW-0436">Ligase</keyword>
<dbReference type="SMART" id="SM00863">
    <property type="entry name" value="tRNA_SAD"/>
    <property type="match status" value="1"/>
</dbReference>
<keyword evidence="11 14" id="KW-0030">Aminoacyl-tRNA synthetase</keyword>
<feature type="coiled-coil region" evidence="15">
    <location>
        <begin position="735"/>
        <end position="762"/>
    </location>
</feature>
<accession>A0A1D3PN29</accession>
<keyword evidence="15" id="KW-0175">Coiled coil</keyword>
<dbReference type="EMBL" id="NUAJ01000051">
    <property type="protein sequence ID" value="PEN46086.1"/>
    <property type="molecule type" value="Genomic_DNA"/>
</dbReference>
<dbReference type="Proteomes" id="UP000220078">
    <property type="component" value="Unassembled WGS sequence"/>
</dbReference>
<dbReference type="Gene3D" id="2.40.30.130">
    <property type="match status" value="1"/>
</dbReference>
<dbReference type="PRINTS" id="PR00980">
    <property type="entry name" value="TRNASYNTHALA"/>
</dbReference>
<keyword evidence="7 14" id="KW-0862">Zinc</keyword>
<dbReference type="SUPFAM" id="SSF55681">
    <property type="entry name" value="Class II aaRS and biotin synthetases"/>
    <property type="match status" value="1"/>
</dbReference>
<keyword evidence="23" id="KW-1185">Reference proteome</keyword>
<accession>A0A1V6LM95</accession>
<dbReference type="GeneID" id="64185697"/>
<keyword evidence="9 14" id="KW-0694">RNA-binding</keyword>
<dbReference type="SUPFAM" id="SSF55186">
    <property type="entry name" value="ThrRS/AlaRS common domain"/>
    <property type="match status" value="1"/>
</dbReference>
<evidence type="ECO:0000256" key="6">
    <source>
        <dbReference type="ARBA" id="ARBA00022741"/>
    </source>
</evidence>
<evidence type="ECO:0000313" key="21">
    <source>
        <dbReference type="Proteomes" id="UP000220078"/>
    </source>
</evidence>
<dbReference type="PROSITE" id="PS50860">
    <property type="entry name" value="AA_TRNA_LIGASE_II_ALA"/>
    <property type="match status" value="1"/>
</dbReference>
<dbReference type="AlphaFoldDB" id="A0A1V6LM95"/>
<feature type="binding site" evidence="14">
    <location>
        <position position="673"/>
    </location>
    <ligand>
        <name>Zn(2+)</name>
        <dbReference type="ChEBI" id="CHEBI:29105"/>
    </ligand>
</feature>
<feature type="binding site" evidence="14">
    <location>
        <position position="669"/>
    </location>
    <ligand>
        <name>Zn(2+)</name>
        <dbReference type="ChEBI" id="CHEBI:29105"/>
    </ligand>
</feature>
<name>A0A1V6LM95_9BACI</name>
<evidence type="ECO:0000313" key="20">
    <source>
        <dbReference type="EMBL" id="QHA19538.1"/>
    </source>
</evidence>
<evidence type="ECO:0000256" key="9">
    <source>
        <dbReference type="ARBA" id="ARBA00022884"/>
    </source>
</evidence>
<dbReference type="Gene3D" id="3.10.310.40">
    <property type="match status" value="1"/>
</dbReference>
<evidence type="ECO:0000313" key="18">
    <source>
        <dbReference type="EMBL" id="PEN46086.1"/>
    </source>
</evidence>
<dbReference type="SUPFAM" id="SSF101353">
    <property type="entry name" value="Putative anticodon-binding domain of alanyl-tRNA synthetase (AlaRS)"/>
    <property type="match status" value="1"/>
</dbReference>
<organism evidence="18 22">
    <name type="scientific">Bacillus toyonensis</name>
    <dbReference type="NCBI Taxonomy" id="155322"/>
    <lineage>
        <taxon>Bacteria</taxon>
        <taxon>Bacillati</taxon>
        <taxon>Bacillota</taxon>
        <taxon>Bacilli</taxon>
        <taxon>Bacillales</taxon>
        <taxon>Bacillaceae</taxon>
        <taxon>Bacillus</taxon>
        <taxon>Bacillus cereus group</taxon>
    </lineage>
</organism>
<feature type="coiled-coil region" evidence="15">
    <location>
        <begin position="420"/>
        <end position="447"/>
    </location>
</feature>
<dbReference type="FunFam" id="3.30.930.10:FF:000046">
    <property type="entry name" value="Alanine--tRNA ligase"/>
    <property type="match status" value="1"/>
</dbReference>
<evidence type="ECO:0000256" key="3">
    <source>
        <dbReference type="ARBA" id="ARBA00022555"/>
    </source>
</evidence>
<comment type="catalytic activity">
    <reaction evidence="13 14">
        <text>tRNA(Ala) + L-alanine + ATP = L-alanyl-tRNA(Ala) + AMP + diphosphate</text>
        <dbReference type="Rhea" id="RHEA:12540"/>
        <dbReference type="Rhea" id="RHEA-COMP:9657"/>
        <dbReference type="Rhea" id="RHEA-COMP:9923"/>
        <dbReference type="ChEBI" id="CHEBI:30616"/>
        <dbReference type="ChEBI" id="CHEBI:33019"/>
        <dbReference type="ChEBI" id="CHEBI:57972"/>
        <dbReference type="ChEBI" id="CHEBI:78442"/>
        <dbReference type="ChEBI" id="CHEBI:78497"/>
        <dbReference type="ChEBI" id="CHEBI:456215"/>
        <dbReference type="EC" id="6.1.1.7"/>
    </reaction>
</comment>
<dbReference type="HAMAP" id="MF_00036_B">
    <property type="entry name" value="Ala_tRNA_synth_B"/>
    <property type="match status" value="1"/>
</dbReference>
<feature type="binding site" evidence="14">
    <location>
        <position position="571"/>
    </location>
    <ligand>
        <name>Zn(2+)</name>
        <dbReference type="ChEBI" id="CHEBI:29105"/>
    </ligand>
</feature>
<evidence type="ECO:0000259" key="16">
    <source>
        <dbReference type="PROSITE" id="PS50860"/>
    </source>
</evidence>
<dbReference type="InterPro" id="IPR045864">
    <property type="entry name" value="aa-tRNA-synth_II/BPL/LPL"/>
</dbReference>
<proteinExistence type="inferred from homology"/>
<feature type="domain" description="Alanyl-transfer RNA synthetases family profile" evidence="16">
    <location>
        <begin position="4"/>
        <end position="712"/>
    </location>
</feature>
<sequence length="880" mass="97358">MKQLTGAQIRQMFLDFFQEKGHAVEPSASLVPHEDPSLLWINSGVATLKKYFDGRVIPQNPRITNAQKSIRTNDIENVGKTARHHTFFEMLGNFSIGDYFKEEAITWAWEFLTSDKWIGFDKELLSVTIHPEDEEAFTIWNEKMGVPKERIIRLEENFWDIGEGPSGPNTEIFYDRGEAYGNDFSDPELYPGGENERYLEVWNLVFSQFNHNPDGSYTPLPKKNIDTGMGLERMTSIVQDVPTNFDTDLFMPMIGATESISGEKYRNGDLEKDMAFKVIADHIRTVTFAVGDGALPSNEGRGYVLRRLLRRAVRYSKKLNINRPFMFELVPVVGEVMKDFYPEVLEKKDFIAKVVKNEEERFHETLHDGEAILAEVIAKAKEEKTTVISGVDAFRLYDTYGFPIELTEEYAEEAGMTVDHKGFEAEMEKQRERARAARQDVDSMQVQGGVLGEVKVASEFVGYGTVATESNIVALVKNGEYTDSLQAGEEGQLMLDVTPFYAESGGQIADRGYLLADGVKVVVKDVQKAPNGQNLHKVVVEEGTLTKGAAVKAVIDTKNRSSVVKNHTATHLLHQALKDVLGTHVNQAGSLVTSERLRFDFSHFGQVQADELEKIERIVNEKIWESINVEISQKSIEEAKEMGAMALFGEKYGDVVRVVQVGDYSLELCGGCHVDNTASIGIFKIVAESGIGAGTRRIEAVTGKSAYELMNDQVGLLKEAAGKMKTNPKDILTRVDGLFAEVKQLQKENESLAAKLSNIEAGNLTDSVMTVDGVNVLAAKVNVADMNNLRTMMDDLKNKLESAVVVLVSVNDDKVNILAGVTKDLISQGYHAGKLVKEVASRCGGGGGGRPDMAQAGGKNPAQVEEALAFVQEYVKSVSK</sequence>
<dbReference type="Pfam" id="PF07973">
    <property type="entry name" value="tRNA_SAD"/>
    <property type="match status" value="1"/>
</dbReference>
<evidence type="ECO:0000256" key="14">
    <source>
        <dbReference type="HAMAP-Rule" id="MF_00036"/>
    </source>
</evidence>
<dbReference type="InterPro" id="IPR018164">
    <property type="entry name" value="Ala-tRNA-synth_IIc_N"/>
</dbReference>
<dbReference type="GO" id="GO:0006419">
    <property type="term" value="P:alanyl-tRNA aminoacylation"/>
    <property type="evidence" value="ECO:0007669"/>
    <property type="project" value="UniProtKB-UniRule"/>
</dbReference>